<reference evidence="1" key="1">
    <citation type="thesis" date="2020" institute="ProQuest LLC" country="789 East Eisenhower Parkway, Ann Arbor, MI, USA">
        <title>Comparative Genomics and Chromosome Evolution.</title>
        <authorList>
            <person name="Mudd A.B."/>
        </authorList>
    </citation>
    <scope>NUCLEOTIDE SEQUENCE</scope>
    <source>
        <strain evidence="1">HN-11 Male</strain>
        <tissue evidence="1">Kidney and liver</tissue>
    </source>
</reference>
<dbReference type="EMBL" id="WNTK01000004">
    <property type="protein sequence ID" value="KAG9484748.1"/>
    <property type="molecule type" value="Genomic_DNA"/>
</dbReference>
<proteinExistence type="predicted"/>
<evidence type="ECO:0000313" key="1">
    <source>
        <dbReference type="EMBL" id="KAG9484748.1"/>
    </source>
</evidence>
<sequence>MPLQEKCSITRFSSLRMWIYFSKASGNGIVRWKISLPTARRGHRFRSLDVICPFDTIKCTCLLSRNASVPSCIRRLYLVFFLS</sequence>
<gene>
    <name evidence="1" type="ORF">GDO78_008055</name>
</gene>
<keyword evidence="2" id="KW-1185">Reference proteome</keyword>
<accession>A0A8J6FAE6</accession>
<organism evidence="1 2">
    <name type="scientific">Eleutherodactylus coqui</name>
    <name type="common">Puerto Rican coqui</name>
    <dbReference type="NCBI Taxonomy" id="57060"/>
    <lineage>
        <taxon>Eukaryota</taxon>
        <taxon>Metazoa</taxon>
        <taxon>Chordata</taxon>
        <taxon>Craniata</taxon>
        <taxon>Vertebrata</taxon>
        <taxon>Euteleostomi</taxon>
        <taxon>Amphibia</taxon>
        <taxon>Batrachia</taxon>
        <taxon>Anura</taxon>
        <taxon>Neobatrachia</taxon>
        <taxon>Hyloidea</taxon>
        <taxon>Eleutherodactylidae</taxon>
        <taxon>Eleutherodactylinae</taxon>
        <taxon>Eleutherodactylus</taxon>
        <taxon>Eleutherodactylus</taxon>
    </lineage>
</organism>
<dbReference type="Proteomes" id="UP000770717">
    <property type="component" value="Unassembled WGS sequence"/>
</dbReference>
<comment type="caution">
    <text evidence="1">The sequence shown here is derived from an EMBL/GenBank/DDBJ whole genome shotgun (WGS) entry which is preliminary data.</text>
</comment>
<name>A0A8J6FAE6_ELECQ</name>
<protein>
    <submittedName>
        <fullName evidence="1">Uncharacterized protein</fullName>
    </submittedName>
</protein>
<evidence type="ECO:0000313" key="2">
    <source>
        <dbReference type="Proteomes" id="UP000770717"/>
    </source>
</evidence>
<dbReference type="AlphaFoldDB" id="A0A8J6FAE6"/>